<accession>A0ABQ9IGI5</accession>
<keyword evidence="2" id="KW-1185">Reference proteome</keyword>
<organism evidence="1 2">
    <name type="scientific">Dryococelus australis</name>
    <dbReference type="NCBI Taxonomy" id="614101"/>
    <lineage>
        <taxon>Eukaryota</taxon>
        <taxon>Metazoa</taxon>
        <taxon>Ecdysozoa</taxon>
        <taxon>Arthropoda</taxon>
        <taxon>Hexapoda</taxon>
        <taxon>Insecta</taxon>
        <taxon>Pterygota</taxon>
        <taxon>Neoptera</taxon>
        <taxon>Polyneoptera</taxon>
        <taxon>Phasmatodea</taxon>
        <taxon>Verophasmatodea</taxon>
        <taxon>Anareolatae</taxon>
        <taxon>Phasmatidae</taxon>
        <taxon>Eurycanthinae</taxon>
        <taxon>Dryococelus</taxon>
    </lineage>
</organism>
<protein>
    <submittedName>
        <fullName evidence="1">Uncharacterized protein</fullName>
    </submittedName>
</protein>
<name>A0ABQ9IGI5_9NEOP</name>
<gene>
    <name evidence="1" type="ORF">PR048_001128</name>
</gene>
<proteinExistence type="predicted"/>
<dbReference type="EMBL" id="JARBHB010000001">
    <property type="protein sequence ID" value="KAJ8895790.1"/>
    <property type="molecule type" value="Genomic_DNA"/>
</dbReference>
<dbReference type="PANTHER" id="PTHR33198">
    <property type="entry name" value="ANK_REP_REGION DOMAIN-CONTAINING PROTEIN-RELATED"/>
    <property type="match status" value="1"/>
</dbReference>
<dbReference type="PANTHER" id="PTHR33198:SF20">
    <property type="entry name" value="RETROTRANSPOSON GAG DOMAIN-CONTAINING PROTEIN"/>
    <property type="match status" value="1"/>
</dbReference>
<evidence type="ECO:0000313" key="2">
    <source>
        <dbReference type="Proteomes" id="UP001159363"/>
    </source>
</evidence>
<sequence>MPVVWKSWIQQFKWYVITTNVGNKPRVVQVAIFMNAIGPNAANIFNTFSFSEAESKNLSVIETKFDAYFAPKTNMTYERYLFNKITQAEGQPFDDLLTSLVNQGKKYKFGEHDMVCEKLLAEEDLTFDKTVKICRASEMTKLQVSAMRVTPYLECMRCTLATKNFCLNHKTQNSKREARVPSAATTIVSCICWSRQVLTFNSGQPSRTPDPSSSEAFFVSSINIHYKELDWIEKLTLPNGNSVSFKLDTGAQE</sequence>
<comment type="caution">
    <text evidence="1">The sequence shown here is derived from an EMBL/GenBank/DDBJ whole genome shotgun (WGS) entry which is preliminary data.</text>
</comment>
<evidence type="ECO:0000313" key="1">
    <source>
        <dbReference type="EMBL" id="KAJ8895790.1"/>
    </source>
</evidence>
<dbReference type="Proteomes" id="UP001159363">
    <property type="component" value="Chromosome 1"/>
</dbReference>
<reference evidence="1 2" key="1">
    <citation type="submission" date="2023-02" db="EMBL/GenBank/DDBJ databases">
        <title>LHISI_Scaffold_Assembly.</title>
        <authorList>
            <person name="Stuart O.P."/>
            <person name="Cleave R."/>
            <person name="Magrath M.J.L."/>
            <person name="Mikheyev A.S."/>
        </authorList>
    </citation>
    <scope>NUCLEOTIDE SEQUENCE [LARGE SCALE GENOMIC DNA]</scope>
    <source>
        <strain evidence="1">Daus_M_001</strain>
        <tissue evidence="1">Leg muscle</tissue>
    </source>
</reference>